<accession>A0A2P4YFV0</accession>
<sequence>MMRLLRRRGLNNHIIVKKKKRPTDTESRISRCCIGGTTNPCKRFAPEGSIEMDRVSTKVLKRYQTCVGGVDVHDQFRFERYSLQLAVMYENITRISSLVLWISQ</sequence>
<dbReference type="AlphaFoldDB" id="A0A2P4YFV0"/>
<comment type="caution">
    <text evidence="1">The sequence shown here is derived from an EMBL/GenBank/DDBJ whole genome shotgun (WGS) entry which is preliminary data.</text>
</comment>
<evidence type="ECO:0000313" key="2">
    <source>
        <dbReference type="Proteomes" id="UP000237271"/>
    </source>
</evidence>
<dbReference type="EMBL" id="NCKW01003419">
    <property type="protein sequence ID" value="POM76569.1"/>
    <property type="molecule type" value="Genomic_DNA"/>
</dbReference>
<name>A0A2P4YFV0_9STRA</name>
<organism evidence="1 2">
    <name type="scientific">Phytophthora palmivora</name>
    <dbReference type="NCBI Taxonomy" id="4796"/>
    <lineage>
        <taxon>Eukaryota</taxon>
        <taxon>Sar</taxon>
        <taxon>Stramenopiles</taxon>
        <taxon>Oomycota</taxon>
        <taxon>Peronosporomycetes</taxon>
        <taxon>Peronosporales</taxon>
        <taxon>Peronosporaceae</taxon>
        <taxon>Phytophthora</taxon>
    </lineage>
</organism>
<keyword evidence="2" id="KW-1185">Reference proteome</keyword>
<reference evidence="1 2" key="1">
    <citation type="journal article" date="2017" name="Genome Biol. Evol.">
        <title>Phytophthora megakarya and P. palmivora, closely related causal agents of cacao black pod rot, underwent increases in genome sizes and gene numbers by different mechanisms.</title>
        <authorList>
            <person name="Ali S.S."/>
            <person name="Shao J."/>
            <person name="Lary D.J."/>
            <person name="Kronmiller B."/>
            <person name="Shen D."/>
            <person name="Strem M.D."/>
            <person name="Amoako-Attah I."/>
            <person name="Akrofi A.Y."/>
            <person name="Begoude B.A."/>
            <person name="Ten Hoopen G.M."/>
            <person name="Coulibaly K."/>
            <person name="Kebe B.I."/>
            <person name="Melnick R.L."/>
            <person name="Guiltinan M.J."/>
            <person name="Tyler B.M."/>
            <person name="Meinhardt L.W."/>
            <person name="Bailey B.A."/>
        </authorList>
    </citation>
    <scope>NUCLEOTIDE SEQUENCE [LARGE SCALE GENOMIC DNA]</scope>
    <source>
        <strain evidence="2">sbr112.9</strain>
    </source>
</reference>
<protein>
    <submittedName>
        <fullName evidence="1">Uncharacterized protein</fullName>
    </submittedName>
</protein>
<evidence type="ECO:0000313" key="1">
    <source>
        <dbReference type="EMBL" id="POM76569.1"/>
    </source>
</evidence>
<dbReference type="Proteomes" id="UP000237271">
    <property type="component" value="Unassembled WGS sequence"/>
</dbReference>
<gene>
    <name evidence="1" type="ORF">PHPALM_6169</name>
</gene>
<proteinExistence type="predicted"/>